<sequence>MRVKKSRIGERTNERKTAKKKGKRTGFACCKTIPTAKITRIIRAAAITL</sequence>
<name>X1ECK1_9ZZZZ</name>
<evidence type="ECO:0000313" key="2">
    <source>
        <dbReference type="EMBL" id="GAH30986.1"/>
    </source>
</evidence>
<organism evidence="2">
    <name type="scientific">marine sediment metagenome</name>
    <dbReference type="NCBI Taxonomy" id="412755"/>
    <lineage>
        <taxon>unclassified sequences</taxon>
        <taxon>metagenomes</taxon>
        <taxon>ecological metagenomes</taxon>
    </lineage>
</organism>
<evidence type="ECO:0000256" key="1">
    <source>
        <dbReference type="SAM" id="MobiDB-lite"/>
    </source>
</evidence>
<dbReference type="AlphaFoldDB" id="X1ECK1"/>
<comment type="caution">
    <text evidence="2">The sequence shown here is derived from an EMBL/GenBank/DDBJ whole genome shotgun (WGS) entry which is preliminary data.</text>
</comment>
<reference evidence="2" key="1">
    <citation type="journal article" date="2014" name="Front. Microbiol.">
        <title>High frequency of phylogenetically diverse reductive dehalogenase-homologous genes in deep subseafloor sedimentary metagenomes.</title>
        <authorList>
            <person name="Kawai M."/>
            <person name="Futagami T."/>
            <person name="Toyoda A."/>
            <person name="Takaki Y."/>
            <person name="Nishi S."/>
            <person name="Hori S."/>
            <person name="Arai W."/>
            <person name="Tsubouchi T."/>
            <person name="Morono Y."/>
            <person name="Uchiyama I."/>
            <person name="Ito T."/>
            <person name="Fujiyama A."/>
            <person name="Inagaki F."/>
            <person name="Takami H."/>
        </authorList>
    </citation>
    <scope>NUCLEOTIDE SEQUENCE</scope>
    <source>
        <strain evidence="2">Expedition CK06-06</strain>
    </source>
</reference>
<gene>
    <name evidence="2" type="ORF">S03H2_03674</name>
</gene>
<feature type="compositionally biased region" description="Basic and acidic residues" evidence="1">
    <location>
        <begin position="7"/>
        <end position="16"/>
    </location>
</feature>
<feature type="region of interest" description="Disordered" evidence="1">
    <location>
        <begin position="1"/>
        <end position="24"/>
    </location>
</feature>
<protein>
    <submittedName>
        <fullName evidence="2">Uncharacterized protein</fullName>
    </submittedName>
</protein>
<accession>X1ECK1</accession>
<feature type="non-terminal residue" evidence="2">
    <location>
        <position position="49"/>
    </location>
</feature>
<proteinExistence type="predicted"/>
<dbReference type="EMBL" id="BARU01001381">
    <property type="protein sequence ID" value="GAH30986.1"/>
    <property type="molecule type" value="Genomic_DNA"/>
</dbReference>